<dbReference type="GO" id="GO:0001228">
    <property type="term" value="F:DNA-binding transcription activator activity, RNA polymerase II-specific"/>
    <property type="evidence" value="ECO:0007669"/>
    <property type="project" value="TreeGrafter"/>
</dbReference>
<evidence type="ECO:0000256" key="3">
    <source>
        <dbReference type="ARBA" id="ARBA00023242"/>
    </source>
</evidence>
<evidence type="ECO:0008006" key="6">
    <source>
        <dbReference type="Google" id="ProtNLM"/>
    </source>
</evidence>
<dbReference type="PANTHER" id="PTHR47784">
    <property type="entry name" value="STEROL UPTAKE CONTROL PROTEIN 2"/>
    <property type="match status" value="1"/>
</dbReference>
<dbReference type="PANTHER" id="PTHR47784:SF4">
    <property type="entry name" value="ZN(II)2CYS6 TRANSCRIPTION FACTOR (EUROFUNG)"/>
    <property type="match status" value="1"/>
</dbReference>
<keyword evidence="3" id="KW-0539">Nucleus</keyword>
<sequence length="391" mass="44498">MPEVPAGSRGEVNPLKPLQQCDEHRPRCVNCQTAGLNCIFASSTSSSRPIATETEIVAASASETSTPDQRPQGLDQSSVVPAFAPSGLFDPNLNMQHLELFHHFLLATYRTFSTDDSVQHIWKESVVRMAFSFPFLMHELLAISALHLAYCKPEHSTWYHTMATELQTLALNKFNSVERDINASNCAAILIFTMLLAVHILADPSRTEGLNSHQYLDHVVGCVMLMRNVPKLIIQDWYEHMKETELKPMFNVQQPPKPYQIPQPCLDLSKLTANPDLGDQARDAYESAIERLQWVFAISRVPEERHTTIRWLLAWPVQLKTPYLERLNQRRPEALIILAYFAALMRFYRDCWAVGDSGHFLIKAISSHLGPHWSEWMEWPMSFVTAWNDGG</sequence>
<dbReference type="InterPro" id="IPR021858">
    <property type="entry name" value="Fun_TF"/>
</dbReference>
<dbReference type="OrthoDB" id="4937900at2759"/>
<dbReference type="GO" id="GO:0008270">
    <property type="term" value="F:zinc ion binding"/>
    <property type="evidence" value="ECO:0007669"/>
    <property type="project" value="InterPro"/>
</dbReference>
<dbReference type="InterPro" id="IPR001138">
    <property type="entry name" value="Zn2Cys6_DnaBD"/>
</dbReference>
<keyword evidence="1" id="KW-0805">Transcription regulation</keyword>
<evidence type="ECO:0000256" key="1">
    <source>
        <dbReference type="ARBA" id="ARBA00023015"/>
    </source>
</evidence>
<dbReference type="EMBL" id="KN846982">
    <property type="protein sequence ID" value="KIW96900.1"/>
    <property type="molecule type" value="Genomic_DNA"/>
</dbReference>
<evidence type="ECO:0000313" key="4">
    <source>
        <dbReference type="EMBL" id="KIW96900.1"/>
    </source>
</evidence>
<dbReference type="Proteomes" id="UP000053789">
    <property type="component" value="Unassembled WGS sequence"/>
</dbReference>
<dbReference type="HOGENOM" id="CLU_024934_2_0_1"/>
<dbReference type="CDD" id="cd00067">
    <property type="entry name" value="GAL4"/>
    <property type="match status" value="1"/>
</dbReference>
<dbReference type="RefSeq" id="XP_016623569.1">
    <property type="nucleotide sequence ID" value="XM_016760048.1"/>
</dbReference>
<dbReference type="Pfam" id="PF11951">
    <property type="entry name" value="Fungal_trans_2"/>
    <property type="match status" value="1"/>
</dbReference>
<proteinExistence type="predicted"/>
<keyword evidence="2" id="KW-0804">Transcription</keyword>
<evidence type="ECO:0000313" key="5">
    <source>
        <dbReference type="Proteomes" id="UP000053789"/>
    </source>
</evidence>
<keyword evidence="5" id="KW-1185">Reference proteome</keyword>
<accession>A0A0D2I145</accession>
<name>A0A0D2I145_CLAB1</name>
<evidence type="ECO:0000256" key="2">
    <source>
        <dbReference type="ARBA" id="ARBA00023163"/>
    </source>
</evidence>
<dbReference type="InterPro" id="IPR053157">
    <property type="entry name" value="Sterol_Uptake_Regulator"/>
</dbReference>
<gene>
    <name evidence="4" type="ORF">Z519_02291</name>
</gene>
<organism evidence="4 5">
    <name type="scientific">Cladophialophora bantiana (strain ATCC 10958 / CBS 173.52 / CDC B-1940 / NIH 8579)</name>
    <name type="common">Xylohypha bantiana</name>
    <dbReference type="NCBI Taxonomy" id="1442370"/>
    <lineage>
        <taxon>Eukaryota</taxon>
        <taxon>Fungi</taxon>
        <taxon>Dikarya</taxon>
        <taxon>Ascomycota</taxon>
        <taxon>Pezizomycotina</taxon>
        <taxon>Eurotiomycetes</taxon>
        <taxon>Chaetothyriomycetidae</taxon>
        <taxon>Chaetothyriales</taxon>
        <taxon>Herpotrichiellaceae</taxon>
        <taxon>Cladophialophora</taxon>
    </lineage>
</organism>
<reference evidence="4" key="1">
    <citation type="submission" date="2015-01" db="EMBL/GenBank/DDBJ databases">
        <title>The Genome Sequence of Cladophialophora bantiana CBS 173.52.</title>
        <authorList>
            <consortium name="The Broad Institute Genomics Platform"/>
            <person name="Cuomo C."/>
            <person name="de Hoog S."/>
            <person name="Gorbushina A."/>
            <person name="Stielow B."/>
            <person name="Teixiera M."/>
            <person name="Abouelleil A."/>
            <person name="Chapman S.B."/>
            <person name="Priest M."/>
            <person name="Young S.K."/>
            <person name="Wortman J."/>
            <person name="Nusbaum C."/>
            <person name="Birren B."/>
        </authorList>
    </citation>
    <scope>NUCLEOTIDE SEQUENCE [LARGE SCALE GENOMIC DNA]</scope>
    <source>
        <strain evidence="4">CBS 173.52</strain>
    </source>
</reference>
<dbReference type="VEuPathDB" id="FungiDB:Z519_02291"/>
<dbReference type="GeneID" id="27695219"/>
<dbReference type="AlphaFoldDB" id="A0A0D2I145"/>
<protein>
    <recommendedName>
        <fullName evidence="6">Zn(2)-C6 fungal-type domain-containing protein</fullName>
    </recommendedName>
</protein>